<dbReference type="GO" id="GO:0005634">
    <property type="term" value="C:nucleus"/>
    <property type="evidence" value="ECO:0007669"/>
    <property type="project" value="UniProtKB-SubCell"/>
</dbReference>
<dbReference type="InterPro" id="IPR036864">
    <property type="entry name" value="Zn2-C6_fun-type_DNA-bd_sf"/>
</dbReference>
<sequence>MSRQRQEAPKRTGCAKCKEQHIRCSEEQPRCRRCQRLDLECVRGLKLVYREDAIQRGISFGREGIWPKKPRANTRNSTNGGAIFQGVPLAQYAHRWVFLNLGNDDFQGNDSVLRQRPSLQSCYSGSTSTNSSITTPTSPIIRHPLHSFPDTETYLLDYFIRGISPACYLSELHNPHRSLVVRLCFVSITLRYPLLAVAANQLCLLSEDRFTEKVYRCKTKRCRASDKKYILACIMTLR</sequence>
<reference evidence="4" key="1">
    <citation type="journal article" date="2021" name="Nat. Commun.">
        <title>Genetic determinants of endophytism in the Arabidopsis root mycobiome.</title>
        <authorList>
            <person name="Mesny F."/>
            <person name="Miyauchi S."/>
            <person name="Thiergart T."/>
            <person name="Pickel B."/>
            <person name="Atanasova L."/>
            <person name="Karlsson M."/>
            <person name="Huettel B."/>
            <person name="Barry K.W."/>
            <person name="Haridas S."/>
            <person name="Chen C."/>
            <person name="Bauer D."/>
            <person name="Andreopoulos W."/>
            <person name="Pangilinan J."/>
            <person name="LaButti K."/>
            <person name="Riley R."/>
            <person name="Lipzen A."/>
            <person name="Clum A."/>
            <person name="Drula E."/>
            <person name="Henrissat B."/>
            <person name="Kohler A."/>
            <person name="Grigoriev I.V."/>
            <person name="Martin F.M."/>
            <person name="Hacquard S."/>
        </authorList>
    </citation>
    <scope>NUCLEOTIDE SEQUENCE</scope>
    <source>
        <strain evidence="4">MPI-CAGE-AT-0147</strain>
    </source>
</reference>
<gene>
    <name evidence="4" type="ORF">EDB81DRAFT_54114</name>
</gene>
<dbReference type="Proteomes" id="UP000738349">
    <property type="component" value="Unassembled WGS sequence"/>
</dbReference>
<dbReference type="GO" id="GO:0045944">
    <property type="term" value="P:positive regulation of transcription by RNA polymerase II"/>
    <property type="evidence" value="ECO:0007669"/>
    <property type="project" value="TreeGrafter"/>
</dbReference>
<evidence type="ECO:0000259" key="3">
    <source>
        <dbReference type="PROSITE" id="PS50048"/>
    </source>
</evidence>
<proteinExistence type="predicted"/>
<dbReference type="OrthoDB" id="5069333at2759"/>
<dbReference type="InterPro" id="IPR001138">
    <property type="entry name" value="Zn2Cys6_DnaBD"/>
</dbReference>
<keyword evidence="2" id="KW-0539">Nucleus</keyword>
<dbReference type="InterPro" id="IPR021858">
    <property type="entry name" value="Fun_TF"/>
</dbReference>
<dbReference type="Pfam" id="PF11951">
    <property type="entry name" value="Fungal_trans_2"/>
    <property type="match status" value="1"/>
</dbReference>
<comment type="subcellular location">
    <subcellularLocation>
        <location evidence="1">Nucleus</location>
    </subcellularLocation>
</comment>
<protein>
    <recommendedName>
        <fullName evidence="3">Zn(2)-C6 fungal-type domain-containing protein</fullName>
    </recommendedName>
</protein>
<evidence type="ECO:0000313" key="5">
    <source>
        <dbReference type="Proteomes" id="UP000738349"/>
    </source>
</evidence>
<keyword evidence="5" id="KW-1185">Reference proteome</keyword>
<dbReference type="GO" id="GO:0008270">
    <property type="term" value="F:zinc ion binding"/>
    <property type="evidence" value="ECO:0007669"/>
    <property type="project" value="InterPro"/>
</dbReference>
<dbReference type="PROSITE" id="PS50048">
    <property type="entry name" value="ZN2_CY6_FUNGAL_2"/>
    <property type="match status" value="1"/>
</dbReference>
<dbReference type="EMBL" id="JAGMUV010000010">
    <property type="protein sequence ID" value="KAH7141972.1"/>
    <property type="molecule type" value="Genomic_DNA"/>
</dbReference>
<dbReference type="SMART" id="SM00066">
    <property type="entry name" value="GAL4"/>
    <property type="match status" value="1"/>
</dbReference>
<name>A0A9P9ERT5_9HYPO</name>
<evidence type="ECO:0000313" key="4">
    <source>
        <dbReference type="EMBL" id="KAH7141972.1"/>
    </source>
</evidence>
<dbReference type="Gene3D" id="4.10.240.10">
    <property type="entry name" value="Zn(2)-C6 fungal-type DNA-binding domain"/>
    <property type="match status" value="1"/>
</dbReference>
<organism evidence="4 5">
    <name type="scientific">Dactylonectria macrodidyma</name>
    <dbReference type="NCBI Taxonomy" id="307937"/>
    <lineage>
        <taxon>Eukaryota</taxon>
        <taxon>Fungi</taxon>
        <taxon>Dikarya</taxon>
        <taxon>Ascomycota</taxon>
        <taxon>Pezizomycotina</taxon>
        <taxon>Sordariomycetes</taxon>
        <taxon>Hypocreomycetidae</taxon>
        <taxon>Hypocreales</taxon>
        <taxon>Nectriaceae</taxon>
        <taxon>Dactylonectria</taxon>
    </lineage>
</organism>
<dbReference type="AlphaFoldDB" id="A0A9P9ERT5"/>
<comment type="caution">
    <text evidence="4">The sequence shown here is derived from an EMBL/GenBank/DDBJ whole genome shotgun (WGS) entry which is preliminary data.</text>
</comment>
<dbReference type="PANTHER" id="PTHR37534">
    <property type="entry name" value="TRANSCRIPTIONAL ACTIVATOR PROTEIN UGA3"/>
    <property type="match status" value="1"/>
</dbReference>
<dbReference type="Pfam" id="PF00172">
    <property type="entry name" value="Zn_clus"/>
    <property type="match status" value="1"/>
</dbReference>
<dbReference type="SUPFAM" id="SSF57701">
    <property type="entry name" value="Zn2/Cys6 DNA-binding domain"/>
    <property type="match status" value="1"/>
</dbReference>
<accession>A0A9P9ERT5</accession>
<evidence type="ECO:0000256" key="1">
    <source>
        <dbReference type="ARBA" id="ARBA00004123"/>
    </source>
</evidence>
<dbReference type="PANTHER" id="PTHR37534:SF49">
    <property type="entry name" value="LYSINE BIOSYNTHESIS REGULATORY PROTEIN LYS14"/>
    <property type="match status" value="1"/>
</dbReference>
<feature type="domain" description="Zn(2)-C6 fungal-type" evidence="3">
    <location>
        <begin position="13"/>
        <end position="43"/>
    </location>
</feature>
<dbReference type="CDD" id="cd00067">
    <property type="entry name" value="GAL4"/>
    <property type="match status" value="1"/>
</dbReference>
<dbReference type="PROSITE" id="PS00463">
    <property type="entry name" value="ZN2_CY6_FUNGAL_1"/>
    <property type="match status" value="1"/>
</dbReference>
<dbReference type="GO" id="GO:0000981">
    <property type="term" value="F:DNA-binding transcription factor activity, RNA polymerase II-specific"/>
    <property type="evidence" value="ECO:0007669"/>
    <property type="project" value="InterPro"/>
</dbReference>
<evidence type="ECO:0000256" key="2">
    <source>
        <dbReference type="ARBA" id="ARBA00023242"/>
    </source>
</evidence>
<dbReference type="GO" id="GO:0000976">
    <property type="term" value="F:transcription cis-regulatory region binding"/>
    <property type="evidence" value="ECO:0007669"/>
    <property type="project" value="TreeGrafter"/>
</dbReference>